<feature type="region of interest" description="Disordered" evidence="1">
    <location>
        <begin position="1"/>
        <end position="28"/>
    </location>
</feature>
<evidence type="ECO:0000313" key="3">
    <source>
        <dbReference type="Proteomes" id="UP000585474"/>
    </source>
</evidence>
<evidence type="ECO:0000313" key="2">
    <source>
        <dbReference type="EMBL" id="GFZ02465.1"/>
    </source>
</evidence>
<feature type="region of interest" description="Disordered" evidence="1">
    <location>
        <begin position="211"/>
        <end position="264"/>
    </location>
</feature>
<protein>
    <submittedName>
        <fullName evidence="2">Uncharacterized protein</fullName>
    </submittedName>
</protein>
<dbReference type="Proteomes" id="UP000585474">
    <property type="component" value="Unassembled WGS sequence"/>
</dbReference>
<reference evidence="2 3" key="1">
    <citation type="submission" date="2019-07" db="EMBL/GenBank/DDBJ databases">
        <title>De Novo Assembly of kiwifruit Actinidia rufa.</title>
        <authorList>
            <person name="Sugita-Konishi S."/>
            <person name="Sato K."/>
            <person name="Mori E."/>
            <person name="Abe Y."/>
            <person name="Kisaki G."/>
            <person name="Hamano K."/>
            <person name="Suezawa K."/>
            <person name="Otani M."/>
            <person name="Fukuda T."/>
            <person name="Manabe T."/>
            <person name="Gomi K."/>
            <person name="Tabuchi M."/>
            <person name="Akimitsu K."/>
            <person name="Kataoka I."/>
        </authorList>
    </citation>
    <scope>NUCLEOTIDE SEQUENCE [LARGE SCALE GENOMIC DNA]</scope>
    <source>
        <strain evidence="3">cv. Fuchu</strain>
    </source>
</reference>
<sequence>MHEEVQRGGQDEIETRAETCPRESYLRPNSDTMLERIEDFNLKRISYSRKREKKLTPAWTCLPSSRNFGISPARKNNGPPILPSRWRARSSLPGRIRKRTRGRANRWALPEKGITGQVRRVTQDDMARDFETCLAVAQATMLPRDVTKLQKEDELMTCSLTHEKKMLRRTEEGLEAAAALEGEVKRKGEELAVAAEELSKRQREVADLRQVAQGGRALSTSGLASMSEEARHSPGSPSVGDSEATSGLPRPEPYTPNFLSGFDKEEYFSQLTEGEENILEGVTEDEAEGDR</sequence>
<proteinExistence type="predicted"/>
<keyword evidence="3" id="KW-1185">Reference proteome</keyword>
<name>A0A7J0FUT4_9ERIC</name>
<feature type="compositionally biased region" description="Basic and acidic residues" evidence="1">
    <location>
        <begin position="1"/>
        <end position="25"/>
    </location>
</feature>
<gene>
    <name evidence="2" type="ORF">Acr_15g0010730</name>
</gene>
<comment type="caution">
    <text evidence="2">The sequence shown here is derived from an EMBL/GenBank/DDBJ whole genome shotgun (WGS) entry which is preliminary data.</text>
</comment>
<organism evidence="2 3">
    <name type="scientific">Actinidia rufa</name>
    <dbReference type="NCBI Taxonomy" id="165716"/>
    <lineage>
        <taxon>Eukaryota</taxon>
        <taxon>Viridiplantae</taxon>
        <taxon>Streptophyta</taxon>
        <taxon>Embryophyta</taxon>
        <taxon>Tracheophyta</taxon>
        <taxon>Spermatophyta</taxon>
        <taxon>Magnoliopsida</taxon>
        <taxon>eudicotyledons</taxon>
        <taxon>Gunneridae</taxon>
        <taxon>Pentapetalae</taxon>
        <taxon>asterids</taxon>
        <taxon>Ericales</taxon>
        <taxon>Actinidiaceae</taxon>
        <taxon>Actinidia</taxon>
    </lineage>
</organism>
<accession>A0A7J0FUT4</accession>
<evidence type="ECO:0000256" key="1">
    <source>
        <dbReference type="SAM" id="MobiDB-lite"/>
    </source>
</evidence>
<dbReference type="EMBL" id="BJWL01000015">
    <property type="protein sequence ID" value="GFZ02465.1"/>
    <property type="molecule type" value="Genomic_DNA"/>
</dbReference>
<dbReference type="AlphaFoldDB" id="A0A7J0FUT4"/>